<keyword evidence="12" id="KW-1185">Reference proteome</keyword>
<dbReference type="InterPro" id="IPR027417">
    <property type="entry name" value="P-loop_NTPase"/>
</dbReference>
<sequence length="705" mass="78060">MEVASPVSAPQGLPDNFNTARRLPLVLQADAAECGLACLAMVVSYYGFHTDIGQLRRRFAISSHGAKLKTLMSIAGRLQLAARALRVELNTVPQLQLPCVVHWDMNHFVVLKSVNTRTLVIHDPAVGMRRLNWEEFSQHFTGIALELTPTAAFEPGKDSRRLSLSSLWSRQVGLSRTLVLMLFLSLLLQLFTVVTPFYMQTVVDDVILRSDTHLLLVLALGFGLLLLIETGVSALRQFVIIGFASRLNLQMAANLFHHMIRLPLVFFQKRHIGDVVSRFGSLDNIRQLLSTGLVSAIVDGLMAVVTLLAMFVYDVWLTLVVLVTVALYLALRLVLYRPLRLLSEESLVANAHKDTSFLESVRAIQTVKLFQKENERQNQWQNRLVDSINKDIRIARLNIGYDTANRLLFGAGNILVIFFAAQAVMGSVISLGMFYAFMSFKQRFVGAMDGLIDNIIEIKLLGLHLQRLADIAFTPQEAYHQHQAGLPEISRPAGRIEVDRLSFRYADDEPPAFGPVSFTVEAGEIVAIVGSSGAGKTTLIKCLMGLLSPSEGSILIDGQPVSRVPNYRNLVAGVMQDDQLLSGSIADNISCFDPQGELARVVECARMACIHDEITAMPMQYNTLVGDLGTGLSGGQKQRIAIARALYSEPVILFMDEASSHLDIAIEQQLNFNLRKLSITRVIAAHRPETIRLADRTIRLGKLEL</sequence>
<dbReference type="PROSITE" id="PS50929">
    <property type="entry name" value="ABC_TM1F"/>
    <property type="match status" value="1"/>
</dbReference>
<dbReference type="Pfam" id="PF00005">
    <property type="entry name" value="ABC_tran"/>
    <property type="match status" value="1"/>
</dbReference>
<keyword evidence="6 7" id="KW-0472">Membrane</keyword>
<dbReference type="InterPro" id="IPR011527">
    <property type="entry name" value="ABC1_TM_dom"/>
</dbReference>
<dbReference type="GO" id="GO:0008234">
    <property type="term" value="F:cysteine-type peptidase activity"/>
    <property type="evidence" value="ECO:0007669"/>
    <property type="project" value="InterPro"/>
</dbReference>
<keyword evidence="3" id="KW-0547">Nucleotide-binding</keyword>
<evidence type="ECO:0000256" key="3">
    <source>
        <dbReference type="ARBA" id="ARBA00022741"/>
    </source>
</evidence>
<proteinExistence type="predicted"/>
<keyword evidence="5 7" id="KW-1133">Transmembrane helix</keyword>
<name>A0A6C0U3Y1_9GAMM</name>
<feature type="transmembrane region" description="Helical" evidence="7">
    <location>
        <begin position="178"/>
        <end position="199"/>
    </location>
</feature>
<dbReference type="InterPro" id="IPR036640">
    <property type="entry name" value="ABC1_TM_sf"/>
</dbReference>
<feature type="domain" description="ABC transmembrane type-1" evidence="9">
    <location>
        <begin position="179"/>
        <end position="460"/>
    </location>
</feature>
<dbReference type="Gene3D" id="3.40.50.300">
    <property type="entry name" value="P-loop containing nucleotide triphosphate hydrolases"/>
    <property type="match status" value="1"/>
</dbReference>
<organism evidence="11 12">
    <name type="scientific">Kineobactrum salinum</name>
    <dbReference type="NCBI Taxonomy" id="2708301"/>
    <lineage>
        <taxon>Bacteria</taxon>
        <taxon>Pseudomonadati</taxon>
        <taxon>Pseudomonadota</taxon>
        <taxon>Gammaproteobacteria</taxon>
        <taxon>Cellvibrionales</taxon>
        <taxon>Halieaceae</taxon>
        <taxon>Kineobactrum</taxon>
    </lineage>
</organism>
<dbReference type="CDD" id="cd18567">
    <property type="entry name" value="ABC_6TM_CvaB_RaxB_like"/>
    <property type="match status" value="1"/>
</dbReference>
<dbReference type="GO" id="GO:0006508">
    <property type="term" value="P:proteolysis"/>
    <property type="evidence" value="ECO:0007669"/>
    <property type="project" value="InterPro"/>
</dbReference>
<dbReference type="InterPro" id="IPR039421">
    <property type="entry name" value="Type_1_exporter"/>
</dbReference>
<dbReference type="GO" id="GO:0016887">
    <property type="term" value="F:ATP hydrolysis activity"/>
    <property type="evidence" value="ECO:0007669"/>
    <property type="project" value="InterPro"/>
</dbReference>
<feature type="transmembrane region" description="Helical" evidence="7">
    <location>
        <begin position="315"/>
        <end position="335"/>
    </location>
</feature>
<dbReference type="GO" id="GO:0005524">
    <property type="term" value="F:ATP binding"/>
    <property type="evidence" value="ECO:0007669"/>
    <property type="project" value="UniProtKB-KW"/>
</dbReference>
<evidence type="ECO:0000313" key="12">
    <source>
        <dbReference type="Proteomes" id="UP000477680"/>
    </source>
</evidence>
<evidence type="ECO:0000259" key="9">
    <source>
        <dbReference type="PROSITE" id="PS50929"/>
    </source>
</evidence>
<reference evidence="11 12" key="1">
    <citation type="submission" date="2020-02" db="EMBL/GenBank/DDBJ databases">
        <title>Genome sequencing for Kineobactrum sp. M2.</title>
        <authorList>
            <person name="Park S.-J."/>
        </authorList>
    </citation>
    <scope>NUCLEOTIDE SEQUENCE [LARGE SCALE GENOMIC DNA]</scope>
    <source>
        <strain evidence="11 12">M2</strain>
    </source>
</reference>
<keyword evidence="4" id="KW-0067">ATP-binding</keyword>
<feature type="transmembrane region" description="Helical" evidence="7">
    <location>
        <begin position="288"/>
        <end position="309"/>
    </location>
</feature>
<dbReference type="InterPro" id="IPR033838">
    <property type="entry name" value="CvaB_peptidase"/>
</dbReference>
<dbReference type="SUPFAM" id="SSF52540">
    <property type="entry name" value="P-loop containing nucleoside triphosphate hydrolases"/>
    <property type="match status" value="1"/>
</dbReference>
<evidence type="ECO:0000256" key="5">
    <source>
        <dbReference type="ARBA" id="ARBA00022989"/>
    </source>
</evidence>
<gene>
    <name evidence="11" type="ORF">G3T16_10060</name>
</gene>
<evidence type="ECO:0000259" key="8">
    <source>
        <dbReference type="PROSITE" id="PS50893"/>
    </source>
</evidence>
<evidence type="ECO:0000256" key="6">
    <source>
        <dbReference type="ARBA" id="ARBA00023136"/>
    </source>
</evidence>
<evidence type="ECO:0000259" key="10">
    <source>
        <dbReference type="PROSITE" id="PS50990"/>
    </source>
</evidence>
<dbReference type="SMART" id="SM00382">
    <property type="entry name" value="AAA"/>
    <property type="match status" value="1"/>
</dbReference>
<feature type="transmembrane region" description="Helical" evidence="7">
    <location>
        <begin position="214"/>
        <end position="235"/>
    </location>
</feature>
<feature type="domain" description="ABC transporter" evidence="8">
    <location>
        <begin position="496"/>
        <end position="705"/>
    </location>
</feature>
<evidence type="ECO:0000256" key="1">
    <source>
        <dbReference type="ARBA" id="ARBA00004651"/>
    </source>
</evidence>
<keyword evidence="2 7" id="KW-0812">Transmembrane</keyword>
<dbReference type="InterPro" id="IPR003593">
    <property type="entry name" value="AAA+_ATPase"/>
</dbReference>
<dbReference type="RefSeq" id="WP_163495106.1">
    <property type="nucleotide sequence ID" value="NZ_CP048711.1"/>
</dbReference>
<dbReference type="InterPro" id="IPR005074">
    <property type="entry name" value="Peptidase_C39"/>
</dbReference>
<evidence type="ECO:0000256" key="7">
    <source>
        <dbReference type="SAM" id="Phobius"/>
    </source>
</evidence>
<dbReference type="GO" id="GO:0140359">
    <property type="term" value="F:ABC-type transporter activity"/>
    <property type="evidence" value="ECO:0007669"/>
    <property type="project" value="InterPro"/>
</dbReference>
<feature type="domain" description="Peptidase C39" evidence="10">
    <location>
        <begin position="28"/>
        <end position="147"/>
    </location>
</feature>
<dbReference type="Pfam" id="PF03412">
    <property type="entry name" value="Peptidase_C39"/>
    <property type="match status" value="1"/>
</dbReference>
<dbReference type="Gene3D" id="3.90.70.10">
    <property type="entry name" value="Cysteine proteinases"/>
    <property type="match status" value="1"/>
</dbReference>
<dbReference type="PANTHER" id="PTHR24221:SF606">
    <property type="entry name" value="COLICIN V SECRETION-PROCESSING ATP-BINDING PROTEIN"/>
    <property type="match status" value="1"/>
</dbReference>
<protein>
    <submittedName>
        <fullName evidence="11">Peptidase domain-containing ABC transporter</fullName>
    </submittedName>
</protein>
<evidence type="ECO:0000313" key="11">
    <source>
        <dbReference type="EMBL" id="QIB65707.1"/>
    </source>
</evidence>
<dbReference type="GO" id="GO:0005886">
    <property type="term" value="C:plasma membrane"/>
    <property type="evidence" value="ECO:0007669"/>
    <property type="project" value="UniProtKB-SubCell"/>
</dbReference>
<evidence type="ECO:0000256" key="2">
    <source>
        <dbReference type="ARBA" id="ARBA00022692"/>
    </source>
</evidence>
<evidence type="ECO:0000256" key="4">
    <source>
        <dbReference type="ARBA" id="ARBA00022840"/>
    </source>
</evidence>
<dbReference type="KEGG" id="kim:G3T16_10060"/>
<dbReference type="PROSITE" id="PS50893">
    <property type="entry name" value="ABC_TRANSPORTER_2"/>
    <property type="match status" value="1"/>
</dbReference>
<dbReference type="InterPro" id="IPR003439">
    <property type="entry name" value="ABC_transporter-like_ATP-bd"/>
</dbReference>
<dbReference type="EMBL" id="CP048711">
    <property type="protein sequence ID" value="QIB65707.1"/>
    <property type="molecule type" value="Genomic_DNA"/>
</dbReference>
<dbReference type="InterPro" id="IPR017871">
    <property type="entry name" value="ABC_transporter-like_CS"/>
</dbReference>
<dbReference type="PROSITE" id="PS00211">
    <property type="entry name" value="ABC_TRANSPORTER_1"/>
    <property type="match status" value="1"/>
</dbReference>
<dbReference type="GO" id="GO:0034040">
    <property type="term" value="F:ATPase-coupled lipid transmembrane transporter activity"/>
    <property type="evidence" value="ECO:0007669"/>
    <property type="project" value="TreeGrafter"/>
</dbReference>
<dbReference type="SUPFAM" id="SSF90123">
    <property type="entry name" value="ABC transporter transmembrane region"/>
    <property type="match status" value="1"/>
</dbReference>
<dbReference type="PANTHER" id="PTHR24221">
    <property type="entry name" value="ATP-BINDING CASSETTE SUB-FAMILY B"/>
    <property type="match status" value="1"/>
</dbReference>
<dbReference type="Pfam" id="PF00664">
    <property type="entry name" value="ABC_membrane"/>
    <property type="match status" value="1"/>
</dbReference>
<feature type="transmembrane region" description="Helical" evidence="7">
    <location>
        <begin position="414"/>
        <end position="438"/>
    </location>
</feature>
<comment type="subcellular location">
    <subcellularLocation>
        <location evidence="1">Cell membrane</location>
        <topology evidence="1">Multi-pass membrane protein</topology>
    </subcellularLocation>
</comment>
<dbReference type="CDD" id="cd02419">
    <property type="entry name" value="Peptidase_C39C"/>
    <property type="match status" value="1"/>
</dbReference>
<dbReference type="Gene3D" id="1.20.1560.10">
    <property type="entry name" value="ABC transporter type 1, transmembrane domain"/>
    <property type="match status" value="1"/>
</dbReference>
<dbReference type="Proteomes" id="UP000477680">
    <property type="component" value="Chromosome"/>
</dbReference>
<feature type="transmembrane region" description="Helical" evidence="7">
    <location>
        <begin position="25"/>
        <end position="48"/>
    </location>
</feature>
<dbReference type="AlphaFoldDB" id="A0A6C0U3Y1"/>
<dbReference type="PROSITE" id="PS50990">
    <property type="entry name" value="PEPTIDASE_C39"/>
    <property type="match status" value="1"/>
</dbReference>
<accession>A0A6C0U3Y1</accession>